<evidence type="ECO:0000256" key="1">
    <source>
        <dbReference type="ARBA" id="ARBA00009437"/>
    </source>
</evidence>
<dbReference type="SUPFAM" id="SSF46785">
    <property type="entry name" value="Winged helix' DNA-binding domain"/>
    <property type="match status" value="1"/>
</dbReference>
<dbReference type="Gene3D" id="1.10.10.10">
    <property type="entry name" value="Winged helix-like DNA-binding domain superfamily/Winged helix DNA-binding domain"/>
    <property type="match status" value="1"/>
</dbReference>
<dbReference type="GO" id="GO:0043565">
    <property type="term" value="F:sequence-specific DNA binding"/>
    <property type="evidence" value="ECO:0007669"/>
    <property type="project" value="TreeGrafter"/>
</dbReference>
<dbReference type="STRING" id="1445510.YC6258_04915"/>
<dbReference type="Proteomes" id="UP000032266">
    <property type="component" value="Chromosome"/>
</dbReference>
<keyword evidence="3" id="KW-0238">DNA-binding</keyword>
<dbReference type="PANTHER" id="PTHR30537:SF21">
    <property type="entry name" value="HTH-TYPE TRANSCRIPTIONAL REGULATOR SINR-RELATED"/>
    <property type="match status" value="1"/>
</dbReference>
<reference evidence="6 7" key="1">
    <citation type="submission" date="2014-01" db="EMBL/GenBank/DDBJ databases">
        <title>Full genme sequencing of cellulolytic bacterium Gynuella sunshinyii YC6258T gen. nov., sp. nov.</title>
        <authorList>
            <person name="Khan H."/>
            <person name="Chung E.J."/>
            <person name="Chung Y.R."/>
        </authorList>
    </citation>
    <scope>NUCLEOTIDE SEQUENCE [LARGE SCALE GENOMIC DNA]</scope>
    <source>
        <strain evidence="6 7">YC6258</strain>
    </source>
</reference>
<dbReference type="PANTHER" id="PTHR30537">
    <property type="entry name" value="HTH-TYPE TRANSCRIPTIONAL REGULATOR"/>
    <property type="match status" value="1"/>
</dbReference>
<evidence type="ECO:0000313" key="6">
    <source>
        <dbReference type="EMBL" id="AJQ96947.1"/>
    </source>
</evidence>
<evidence type="ECO:0000256" key="4">
    <source>
        <dbReference type="ARBA" id="ARBA00023163"/>
    </source>
</evidence>
<keyword evidence="2" id="KW-0805">Transcription regulation</keyword>
<protein>
    <submittedName>
        <fullName evidence="6">Transcriptional regulator</fullName>
    </submittedName>
</protein>
<dbReference type="Pfam" id="PF03466">
    <property type="entry name" value="LysR_substrate"/>
    <property type="match status" value="1"/>
</dbReference>
<dbReference type="AlphaFoldDB" id="A0A0C5VQR4"/>
<evidence type="ECO:0000256" key="2">
    <source>
        <dbReference type="ARBA" id="ARBA00023015"/>
    </source>
</evidence>
<sequence length="298" mass="33484">MYGLGELRLFLRAAETGNLSLAARQLDLTPAAASAGIKRLEQDLAVRLFERSTRSIRLTAEGELFREYAARALSTLADGEAQVRTGQCSLQGDIHLSAPTDLSRQVLSEWLEGFHQSYPQVRIFVHSSDGLHDLWRDGIDLAIRYGQLQDSSMVARRLCEVEQILCAAPEYLRDHGEPQVPADLAAHNCLTIFNRGRQTSNWTFYQNGHPLTVKVKGDRSSDDSSLVRQWALNGAGILYKARIDLQRDIDQGRLVTLLPDYQGNRVALNAVYTDTQYLPLRVRTLLDYLLSCFGQYTE</sequence>
<accession>A0A0C5VQR4</accession>
<dbReference type="OrthoDB" id="9815676at2"/>
<dbReference type="Pfam" id="PF00126">
    <property type="entry name" value="HTH_1"/>
    <property type="match status" value="1"/>
</dbReference>
<feature type="domain" description="HTH lysR-type" evidence="5">
    <location>
        <begin position="1"/>
        <end position="59"/>
    </location>
</feature>
<dbReference type="InterPro" id="IPR005119">
    <property type="entry name" value="LysR_subst-bd"/>
</dbReference>
<dbReference type="InterPro" id="IPR036388">
    <property type="entry name" value="WH-like_DNA-bd_sf"/>
</dbReference>
<dbReference type="CDD" id="cd08422">
    <property type="entry name" value="PBP2_CrgA_like"/>
    <property type="match status" value="1"/>
</dbReference>
<dbReference type="RefSeq" id="WP_044618835.1">
    <property type="nucleotide sequence ID" value="NZ_CP007142.1"/>
</dbReference>
<dbReference type="GO" id="GO:0003700">
    <property type="term" value="F:DNA-binding transcription factor activity"/>
    <property type="evidence" value="ECO:0007669"/>
    <property type="project" value="InterPro"/>
</dbReference>
<keyword evidence="4" id="KW-0804">Transcription</keyword>
<dbReference type="HOGENOM" id="CLU_039613_16_4_6"/>
<evidence type="ECO:0000259" key="5">
    <source>
        <dbReference type="PROSITE" id="PS50931"/>
    </source>
</evidence>
<dbReference type="FunFam" id="1.10.10.10:FF:000001">
    <property type="entry name" value="LysR family transcriptional regulator"/>
    <property type="match status" value="1"/>
</dbReference>
<dbReference type="PROSITE" id="PS50931">
    <property type="entry name" value="HTH_LYSR"/>
    <property type="match status" value="1"/>
</dbReference>
<dbReference type="SUPFAM" id="SSF53850">
    <property type="entry name" value="Periplasmic binding protein-like II"/>
    <property type="match status" value="1"/>
</dbReference>
<evidence type="ECO:0000313" key="7">
    <source>
        <dbReference type="Proteomes" id="UP000032266"/>
    </source>
</evidence>
<dbReference type="EMBL" id="CP007142">
    <property type="protein sequence ID" value="AJQ96947.1"/>
    <property type="molecule type" value="Genomic_DNA"/>
</dbReference>
<gene>
    <name evidence="6" type="ORF">YC6258_04915</name>
</gene>
<dbReference type="InterPro" id="IPR058163">
    <property type="entry name" value="LysR-type_TF_proteobact-type"/>
</dbReference>
<comment type="similarity">
    <text evidence="1">Belongs to the LysR transcriptional regulatory family.</text>
</comment>
<dbReference type="GO" id="GO:0006351">
    <property type="term" value="P:DNA-templated transcription"/>
    <property type="evidence" value="ECO:0007669"/>
    <property type="project" value="TreeGrafter"/>
</dbReference>
<dbReference type="InterPro" id="IPR000847">
    <property type="entry name" value="LysR_HTH_N"/>
</dbReference>
<proteinExistence type="inferred from homology"/>
<dbReference type="Gene3D" id="3.40.190.290">
    <property type="match status" value="1"/>
</dbReference>
<dbReference type="InterPro" id="IPR036390">
    <property type="entry name" value="WH_DNA-bd_sf"/>
</dbReference>
<evidence type="ECO:0000256" key="3">
    <source>
        <dbReference type="ARBA" id="ARBA00023125"/>
    </source>
</evidence>
<dbReference type="FunFam" id="3.40.190.290:FF:000001">
    <property type="entry name" value="Transcriptional regulator, LysR family"/>
    <property type="match status" value="1"/>
</dbReference>
<organism evidence="6 7">
    <name type="scientific">Gynuella sunshinyii YC6258</name>
    <dbReference type="NCBI Taxonomy" id="1445510"/>
    <lineage>
        <taxon>Bacteria</taxon>
        <taxon>Pseudomonadati</taxon>
        <taxon>Pseudomonadota</taxon>
        <taxon>Gammaproteobacteria</taxon>
        <taxon>Oceanospirillales</taxon>
        <taxon>Saccharospirillaceae</taxon>
        <taxon>Gynuella</taxon>
    </lineage>
</organism>
<keyword evidence="7" id="KW-1185">Reference proteome</keyword>
<dbReference type="KEGG" id="gsn:YC6258_04915"/>
<name>A0A0C5VQR4_9GAMM</name>